<feature type="transmembrane region" description="Helical" evidence="7">
    <location>
        <begin position="112"/>
        <end position="133"/>
    </location>
</feature>
<comment type="subcellular location">
    <subcellularLocation>
        <location evidence="1 7">Cell membrane</location>
        <topology evidence="1 7">Multi-pass membrane protein</topology>
    </subcellularLocation>
</comment>
<proteinExistence type="inferred from homology"/>
<dbReference type="PANTHER" id="PTHR43744:SF12">
    <property type="entry name" value="ABC TRANSPORTER PERMEASE PROTEIN MG189-RELATED"/>
    <property type="match status" value="1"/>
</dbReference>
<dbReference type="PANTHER" id="PTHR43744">
    <property type="entry name" value="ABC TRANSPORTER PERMEASE PROTEIN MG189-RELATED-RELATED"/>
    <property type="match status" value="1"/>
</dbReference>
<evidence type="ECO:0000256" key="2">
    <source>
        <dbReference type="ARBA" id="ARBA00022448"/>
    </source>
</evidence>
<evidence type="ECO:0000256" key="5">
    <source>
        <dbReference type="ARBA" id="ARBA00022989"/>
    </source>
</evidence>
<evidence type="ECO:0000256" key="7">
    <source>
        <dbReference type="RuleBase" id="RU363032"/>
    </source>
</evidence>
<accession>A0ABR7DIQ7</accession>
<feature type="transmembrane region" description="Helical" evidence="7">
    <location>
        <begin position="247"/>
        <end position="268"/>
    </location>
</feature>
<dbReference type="Proteomes" id="UP000596929">
    <property type="component" value="Unassembled WGS sequence"/>
</dbReference>
<comment type="similarity">
    <text evidence="7">Belongs to the binding-protein-dependent transport system permease family.</text>
</comment>
<dbReference type="CDD" id="cd06261">
    <property type="entry name" value="TM_PBP2"/>
    <property type="match status" value="1"/>
</dbReference>
<name>A0ABR7DIQ7_9CLOT</name>
<dbReference type="PROSITE" id="PS50928">
    <property type="entry name" value="ABC_TM1"/>
    <property type="match status" value="1"/>
</dbReference>
<sequence>MLQIGVKKKKTVSKVAYHTFMIILSLIMIYPFIWAVMSSFKPVQQLYAENPLSIIPTEFTTQNYARLMEVLPFGKMMINSIFLSITIPIAMIAVASLCAYAITRIEFKGKNILFFAFIATMMIPSHVTLIPNYKIVTEMHLYNTFTALFLSSMFTASNAFNIFFFRQYFLSIPKDLENAAIIDGCSKIGVFFKIILPNAKPAIATTAILSFRNVWNSFLWPMLVINDYDKLPITVGLKYLKEWETNWAVLLSGATLSIIPIVIVFIVFQKYFMASTVNSGFGGK</sequence>
<feature type="transmembrane region" description="Helical" evidence="7">
    <location>
        <begin position="145"/>
        <end position="165"/>
    </location>
</feature>
<dbReference type="SUPFAM" id="SSF161098">
    <property type="entry name" value="MetI-like"/>
    <property type="match status" value="1"/>
</dbReference>
<organism evidence="9 10">
    <name type="scientific">Clostridium hominis</name>
    <dbReference type="NCBI Taxonomy" id="2763036"/>
    <lineage>
        <taxon>Bacteria</taxon>
        <taxon>Bacillati</taxon>
        <taxon>Bacillota</taxon>
        <taxon>Clostridia</taxon>
        <taxon>Eubacteriales</taxon>
        <taxon>Clostridiaceae</taxon>
        <taxon>Clostridium</taxon>
    </lineage>
</organism>
<evidence type="ECO:0000259" key="8">
    <source>
        <dbReference type="PROSITE" id="PS50928"/>
    </source>
</evidence>
<evidence type="ECO:0000313" key="10">
    <source>
        <dbReference type="Proteomes" id="UP000596929"/>
    </source>
</evidence>
<evidence type="ECO:0000256" key="1">
    <source>
        <dbReference type="ARBA" id="ARBA00004651"/>
    </source>
</evidence>
<dbReference type="RefSeq" id="WP_186860955.1">
    <property type="nucleotide sequence ID" value="NZ_JACOOO010000042.1"/>
</dbReference>
<evidence type="ECO:0000313" key="9">
    <source>
        <dbReference type="EMBL" id="MBC5630708.1"/>
    </source>
</evidence>
<comment type="caution">
    <text evidence="9">The sequence shown here is derived from an EMBL/GenBank/DDBJ whole genome shotgun (WGS) entry which is preliminary data.</text>
</comment>
<protein>
    <submittedName>
        <fullName evidence="9">Carbohydrate ABC transporter permease</fullName>
    </submittedName>
</protein>
<dbReference type="EMBL" id="JACOOO010000042">
    <property type="protein sequence ID" value="MBC5630708.1"/>
    <property type="molecule type" value="Genomic_DNA"/>
</dbReference>
<reference evidence="9 10" key="1">
    <citation type="submission" date="2020-08" db="EMBL/GenBank/DDBJ databases">
        <title>Genome public.</title>
        <authorList>
            <person name="Liu C."/>
            <person name="Sun Q."/>
        </authorList>
    </citation>
    <scope>NUCLEOTIDE SEQUENCE [LARGE SCALE GENOMIC DNA]</scope>
    <source>
        <strain evidence="9 10">NSJ-6</strain>
    </source>
</reference>
<keyword evidence="10" id="KW-1185">Reference proteome</keyword>
<keyword evidence="2 7" id="KW-0813">Transport</keyword>
<evidence type="ECO:0000256" key="6">
    <source>
        <dbReference type="ARBA" id="ARBA00023136"/>
    </source>
</evidence>
<keyword evidence="4 7" id="KW-0812">Transmembrane</keyword>
<evidence type="ECO:0000256" key="4">
    <source>
        <dbReference type="ARBA" id="ARBA00022692"/>
    </source>
</evidence>
<keyword evidence="6 7" id="KW-0472">Membrane</keyword>
<dbReference type="Gene3D" id="1.10.3720.10">
    <property type="entry name" value="MetI-like"/>
    <property type="match status" value="1"/>
</dbReference>
<dbReference type="InterPro" id="IPR000515">
    <property type="entry name" value="MetI-like"/>
</dbReference>
<dbReference type="InterPro" id="IPR035906">
    <property type="entry name" value="MetI-like_sf"/>
</dbReference>
<feature type="domain" description="ABC transmembrane type-1" evidence="8">
    <location>
        <begin position="77"/>
        <end position="268"/>
    </location>
</feature>
<gene>
    <name evidence="9" type="ORF">H8S20_17790</name>
</gene>
<dbReference type="Pfam" id="PF00528">
    <property type="entry name" value="BPD_transp_1"/>
    <property type="match status" value="1"/>
</dbReference>
<feature type="transmembrane region" description="Helical" evidence="7">
    <location>
        <begin position="76"/>
        <end position="100"/>
    </location>
</feature>
<keyword evidence="3" id="KW-1003">Cell membrane</keyword>
<feature type="transmembrane region" description="Helical" evidence="7">
    <location>
        <begin position="15"/>
        <end position="37"/>
    </location>
</feature>
<evidence type="ECO:0000256" key="3">
    <source>
        <dbReference type="ARBA" id="ARBA00022475"/>
    </source>
</evidence>
<keyword evidence="5 7" id="KW-1133">Transmembrane helix</keyword>